<dbReference type="PANTHER" id="PTHR30435:SF1">
    <property type="entry name" value="FLAGELLAR HOOK PROTEIN FLGE"/>
    <property type="match status" value="1"/>
</dbReference>
<dbReference type="EMBL" id="LKAQ01000004">
    <property type="protein sequence ID" value="OIQ50804.1"/>
    <property type="molecule type" value="Genomic_DNA"/>
</dbReference>
<dbReference type="Pfam" id="PF00460">
    <property type="entry name" value="Flg_bb_rod"/>
    <property type="match status" value="1"/>
</dbReference>
<dbReference type="InterPro" id="IPR020013">
    <property type="entry name" value="Flagellar_FlgE/F/G"/>
</dbReference>
<dbReference type="InterPro" id="IPR010930">
    <property type="entry name" value="Flg_bb/hook_C_dom"/>
</dbReference>
<evidence type="ECO:0000259" key="8">
    <source>
        <dbReference type="Pfam" id="PF07559"/>
    </source>
</evidence>
<dbReference type="InterPro" id="IPR053967">
    <property type="entry name" value="LlgE_F_G-like_D1"/>
</dbReference>
<feature type="domain" description="Flagellar basal body rod protein N-terminal" evidence="6">
    <location>
        <begin position="7"/>
        <end position="37"/>
    </location>
</feature>
<evidence type="ECO:0000259" key="6">
    <source>
        <dbReference type="Pfam" id="PF00460"/>
    </source>
</evidence>
<dbReference type="InterPro" id="IPR001444">
    <property type="entry name" value="Flag_bb_rod_N"/>
</dbReference>
<dbReference type="Proteomes" id="UP000181901">
    <property type="component" value="Unassembled WGS sequence"/>
</dbReference>
<dbReference type="RefSeq" id="WP_071546210.1">
    <property type="nucleotide sequence ID" value="NZ_LKAQ01000004.1"/>
</dbReference>
<dbReference type="Pfam" id="PF22692">
    <property type="entry name" value="LlgE_F_G_D1"/>
    <property type="match status" value="1"/>
</dbReference>
<dbReference type="AlphaFoldDB" id="A0A1J5MY89"/>
<dbReference type="InterPro" id="IPR011491">
    <property type="entry name" value="FlgE_D2"/>
</dbReference>
<evidence type="ECO:0000256" key="5">
    <source>
        <dbReference type="RuleBase" id="RU362116"/>
    </source>
</evidence>
<accession>A0A1J5MY89</accession>
<gene>
    <name evidence="10" type="primary">flgE_3</name>
    <name evidence="10" type="ORF">BerOc1_02746</name>
</gene>
<dbReference type="NCBIfam" id="TIGR03506">
    <property type="entry name" value="FlgEFG_subfam"/>
    <property type="match status" value="1"/>
</dbReference>
<evidence type="ECO:0000259" key="7">
    <source>
        <dbReference type="Pfam" id="PF06429"/>
    </source>
</evidence>
<comment type="subcellular location">
    <subcellularLocation>
        <location evidence="1 5">Bacterial flagellum basal body</location>
    </subcellularLocation>
</comment>
<proteinExistence type="inferred from homology"/>
<evidence type="ECO:0000256" key="4">
    <source>
        <dbReference type="ARBA" id="ARBA00023143"/>
    </source>
</evidence>
<keyword evidence="4 5" id="KW-0975">Bacterial flagellum</keyword>
<protein>
    <recommendedName>
        <fullName evidence="3 5">Flagellar hook protein FlgE</fullName>
    </recommendedName>
</protein>
<dbReference type="InterPro" id="IPR037925">
    <property type="entry name" value="FlgE/F/G-like"/>
</dbReference>
<comment type="caution">
    <text evidence="10">The sequence shown here is derived from an EMBL/GenBank/DDBJ whole genome shotgun (WGS) entry which is preliminary data.</text>
</comment>
<evidence type="ECO:0000313" key="10">
    <source>
        <dbReference type="EMBL" id="OIQ50804.1"/>
    </source>
</evidence>
<sequence length="516" mass="54132">MSISGSMYTGISGLQAQSQATSVVSNNLANSTTTGYKSVSIAFEDVFYSTVYAGGTIGQVGNGVTTSSLTTDFSQGAYESTNTVTNVAINGDGFYIVVDPDTDTTYYTRDGGFTFDTNGYLVDSHGNRVQGWETVDGSITGGLVDIQLDNSQSPPQATSEVAIQVNLDSTETDNTASSTNPYASLFEIYDGTSDPALDDSRYAYQTTISVYDENGAAHDLTVYYDPVTTDDGSIVWEYTVCCDADEDMRDFAGTDMADTSGAGMLVTGTLTFSSSGDLQSMTAFTLSDTPTDTTDPLAAENWVLAEFDDNGLPVFEANFTGAAENQEISLDFGISNSDFATGTGWDTSGGIDSLDDFTATTTPDQLPAFNTGVLSTRATTSTTSSSATYTLSQDGYAPGELTDITISENGVIEGSYTNGQSQELYTFALADFTNNQGLYSEGGNLYSATTDSGQAIIGTPGSAGFGTLASNSLEQSNVDTATELTNLIIIQAAYQANSKIITTADTLLSTAIGLKR</sequence>
<dbReference type="Pfam" id="PF06429">
    <property type="entry name" value="Flg_bbr_C"/>
    <property type="match status" value="1"/>
</dbReference>
<feature type="domain" description="Flagellar hook protein FlgE/F/G-like D1" evidence="9">
    <location>
        <begin position="88"/>
        <end position="150"/>
    </location>
</feature>
<dbReference type="GO" id="GO:0009424">
    <property type="term" value="C:bacterial-type flagellum hook"/>
    <property type="evidence" value="ECO:0007669"/>
    <property type="project" value="TreeGrafter"/>
</dbReference>
<feature type="domain" description="Flagellar basal-body/hook protein C-terminal" evidence="7">
    <location>
        <begin position="470"/>
        <end position="514"/>
    </location>
</feature>
<evidence type="ECO:0000256" key="3">
    <source>
        <dbReference type="ARBA" id="ARBA00019015"/>
    </source>
</evidence>
<evidence type="ECO:0000256" key="2">
    <source>
        <dbReference type="ARBA" id="ARBA00009677"/>
    </source>
</evidence>
<keyword evidence="11" id="KW-1185">Reference proteome</keyword>
<evidence type="ECO:0000259" key="9">
    <source>
        <dbReference type="Pfam" id="PF22692"/>
    </source>
</evidence>
<keyword evidence="10" id="KW-0966">Cell projection</keyword>
<dbReference type="PANTHER" id="PTHR30435">
    <property type="entry name" value="FLAGELLAR PROTEIN"/>
    <property type="match status" value="1"/>
</dbReference>
<keyword evidence="10" id="KW-0282">Flagellum</keyword>
<dbReference type="GO" id="GO:0071978">
    <property type="term" value="P:bacterial-type flagellum-dependent swarming motility"/>
    <property type="evidence" value="ECO:0007669"/>
    <property type="project" value="TreeGrafter"/>
</dbReference>
<dbReference type="Pfam" id="PF07559">
    <property type="entry name" value="FlgE_D2"/>
    <property type="match status" value="1"/>
</dbReference>
<dbReference type="GO" id="GO:0009425">
    <property type="term" value="C:bacterial-type flagellum basal body"/>
    <property type="evidence" value="ECO:0007669"/>
    <property type="project" value="UniProtKB-SubCell"/>
</dbReference>
<evidence type="ECO:0000256" key="1">
    <source>
        <dbReference type="ARBA" id="ARBA00004117"/>
    </source>
</evidence>
<comment type="function">
    <text evidence="5">A flexible structure which links the flagellar filament to the drive apparatus in the basal body.</text>
</comment>
<organism evidence="10 11">
    <name type="scientific">Pseudodesulfovibrio hydrargyri</name>
    <dbReference type="NCBI Taxonomy" id="2125990"/>
    <lineage>
        <taxon>Bacteria</taxon>
        <taxon>Pseudomonadati</taxon>
        <taxon>Thermodesulfobacteriota</taxon>
        <taxon>Desulfovibrionia</taxon>
        <taxon>Desulfovibrionales</taxon>
        <taxon>Desulfovibrionaceae</taxon>
    </lineage>
</organism>
<dbReference type="GO" id="GO:0005829">
    <property type="term" value="C:cytosol"/>
    <property type="evidence" value="ECO:0007669"/>
    <property type="project" value="TreeGrafter"/>
</dbReference>
<dbReference type="SUPFAM" id="SSF117143">
    <property type="entry name" value="Flagellar hook protein flgE"/>
    <property type="match status" value="1"/>
</dbReference>
<dbReference type="Gene3D" id="2.60.98.20">
    <property type="entry name" value="Flagellar hook protein FlgE"/>
    <property type="match status" value="1"/>
</dbReference>
<reference evidence="10 11" key="1">
    <citation type="submission" date="2015-09" db="EMBL/GenBank/DDBJ databases">
        <title>Genome of Desulfovibrio dechloracetivorans BerOc1, a mercury methylating strain isolated from highly hydrocarbons and metals contaminated coastal sediments.</title>
        <authorList>
            <person name="Goni Urriza M."/>
            <person name="Gassie C."/>
            <person name="Bouchez O."/>
            <person name="Klopp C."/>
            <person name="Ranchou-Peyruse A."/>
            <person name="Remy G."/>
        </authorList>
    </citation>
    <scope>NUCLEOTIDE SEQUENCE [LARGE SCALE GENOMIC DNA]</scope>
    <source>
        <strain evidence="10 11">BerOc1</strain>
    </source>
</reference>
<comment type="similarity">
    <text evidence="2 5">Belongs to the flagella basal body rod proteins family.</text>
</comment>
<keyword evidence="10" id="KW-0969">Cilium</keyword>
<evidence type="ECO:0000313" key="11">
    <source>
        <dbReference type="Proteomes" id="UP000181901"/>
    </source>
</evidence>
<dbReference type="InterPro" id="IPR037058">
    <property type="entry name" value="Falgellar_hook_FlgE_sf"/>
</dbReference>
<feature type="domain" description="Flagellar hook protein FlgE D2" evidence="8">
    <location>
        <begin position="194"/>
        <end position="396"/>
    </location>
</feature>
<dbReference type="OrthoDB" id="9804559at2"/>
<name>A0A1J5MY89_9BACT</name>